<sequence>MTKGEKMAVDQEKKRRLDEVEKDLEGLRRQLQPPPDEPRDFADAGADLNQREELAGQIEVMENERDRLRTELGLD</sequence>
<reference evidence="3" key="1">
    <citation type="journal article" date="2019" name="Int. J. Syst. Evol. Microbiol.">
        <title>The Global Catalogue of Microorganisms (GCM) 10K type strain sequencing project: providing services to taxonomists for standard genome sequencing and annotation.</title>
        <authorList>
            <consortium name="The Broad Institute Genomics Platform"/>
            <consortium name="The Broad Institute Genome Sequencing Center for Infectious Disease"/>
            <person name="Wu L."/>
            <person name="Ma J."/>
        </authorList>
    </citation>
    <scope>NUCLEOTIDE SEQUENCE [LARGE SCALE GENOMIC DNA]</scope>
    <source>
        <strain evidence="3">JCM 9377</strain>
    </source>
</reference>
<gene>
    <name evidence="2" type="ORF">GCM10010468_20680</name>
</gene>
<comment type="caution">
    <text evidence="2">The sequence shown here is derived from an EMBL/GenBank/DDBJ whole genome shotgun (WGS) entry which is preliminary data.</text>
</comment>
<evidence type="ECO:0000313" key="2">
    <source>
        <dbReference type="EMBL" id="GAA3205617.1"/>
    </source>
</evidence>
<proteinExistence type="predicted"/>
<evidence type="ECO:0000256" key="1">
    <source>
        <dbReference type="SAM" id="MobiDB-lite"/>
    </source>
</evidence>
<organism evidence="2 3">
    <name type="scientific">Actinocorallia longicatena</name>
    <dbReference type="NCBI Taxonomy" id="111803"/>
    <lineage>
        <taxon>Bacteria</taxon>
        <taxon>Bacillati</taxon>
        <taxon>Actinomycetota</taxon>
        <taxon>Actinomycetes</taxon>
        <taxon>Streptosporangiales</taxon>
        <taxon>Thermomonosporaceae</taxon>
        <taxon>Actinocorallia</taxon>
    </lineage>
</organism>
<protein>
    <submittedName>
        <fullName evidence="2">Uncharacterized protein</fullName>
    </submittedName>
</protein>
<dbReference type="Proteomes" id="UP001501237">
    <property type="component" value="Unassembled WGS sequence"/>
</dbReference>
<keyword evidence="3" id="KW-1185">Reference proteome</keyword>
<accession>A0ABP6QBA4</accession>
<feature type="compositionally biased region" description="Basic and acidic residues" evidence="1">
    <location>
        <begin position="1"/>
        <end position="28"/>
    </location>
</feature>
<evidence type="ECO:0000313" key="3">
    <source>
        <dbReference type="Proteomes" id="UP001501237"/>
    </source>
</evidence>
<name>A0ABP6QBA4_9ACTN</name>
<feature type="region of interest" description="Disordered" evidence="1">
    <location>
        <begin position="1"/>
        <end position="47"/>
    </location>
</feature>
<dbReference type="EMBL" id="BAAAUV010000004">
    <property type="protein sequence ID" value="GAA3205617.1"/>
    <property type="molecule type" value="Genomic_DNA"/>
</dbReference>